<evidence type="ECO:0000256" key="1">
    <source>
        <dbReference type="SAM" id="MobiDB-lite"/>
    </source>
</evidence>
<name>A0A432YQG0_9GAMM</name>
<dbReference type="OrthoDB" id="4750212at2"/>
<dbReference type="PIRSF" id="PIRSF032038">
    <property type="entry name" value="UCP023238"/>
    <property type="match status" value="1"/>
</dbReference>
<dbReference type="InterPro" id="IPR017738">
    <property type="entry name" value="T6SS-assoc_VCA0118"/>
</dbReference>
<feature type="chain" id="PRO_5019368327" evidence="2">
    <location>
        <begin position="27"/>
        <end position="166"/>
    </location>
</feature>
<gene>
    <name evidence="3" type="ORF">CWI71_00550</name>
</gene>
<dbReference type="Proteomes" id="UP000288259">
    <property type="component" value="Unassembled WGS sequence"/>
</dbReference>
<keyword evidence="4" id="KW-1185">Reference proteome</keyword>
<sequence>MLKLLGLGSVVSCVTVALLWTPNASAQAPAADQLKACASIENPLQRLVCYDKLAAGQSVEAPAAQRSNTQPAAVSERPQRNPEDQFGLPETNDADDTIYVSLQKVEKDPYGKWIIYLTNGQVWKQTDSQTYQLPLDADYHIERGVLNGFFLGREGLNKRIKVRRIK</sequence>
<dbReference type="AlphaFoldDB" id="A0A432YQG0"/>
<reference evidence="4" key="1">
    <citation type="journal article" date="2018" name="Front. Microbiol.">
        <title>Genome-Based Analysis Reveals the Taxonomy and Diversity of the Family Idiomarinaceae.</title>
        <authorList>
            <person name="Liu Y."/>
            <person name="Lai Q."/>
            <person name="Shao Z."/>
        </authorList>
    </citation>
    <scope>NUCLEOTIDE SEQUENCE [LARGE SCALE GENOMIC DNA]</scope>
    <source>
        <strain evidence="4">CVS-6</strain>
    </source>
</reference>
<accession>A0A432YQG0</accession>
<keyword evidence="2" id="KW-0732">Signal</keyword>
<dbReference type="RefSeq" id="WP_126753297.1">
    <property type="nucleotide sequence ID" value="NZ_PIPY01000001.1"/>
</dbReference>
<proteinExistence type="predicted"/>
<evidence type="ECO:0000313" key="4">
    <source>
        <dbReference type="Proteomes" id="UP000288259"/>
    </source>
</evidence>
<feature type="region of interest" description="Disordered" evidence="1">
    <location>
        <begin position="60"/>
        <end position="92"/>
    </location>
</feature>
<dbReference type="InterPro" id="IPR016987">
    <property type="entry name" value="UCP023238"/>
</dbReference>
<feature type="signal peptide" evidence="2">
    <location>
        <begin position="1"/>
        <end position="26"/>
    </location>
</feature>
<dbReference type="EMBL" id="PIPY01000001">
    <property type="protein sequence ID" value="RUO63588.1"/>
    <property type="molecule type" value="Genomic_DNA"/>
</dbReference>
<evidence type="ECO:0000256" key="2">
    <source>
        <dbReference type="SAM" id="SignalP"/>
    </source>
</evidence>
<evidence type="ECO:0000313" key="3">
    <source>
        <dbReference type="EMBL" id="RUO63588.1"/>
    </source>
</evidence>
<organism evidence="3 4">
    <name type="scientific">Pseudidiomarina insulisalsae</name>
    <dbReference type="NCBI Taxonomy" id="575789"/>
    <lineage>
        <taxon>Bacteria</taxon>
        <taxon>Pseudomonadati</taxon>
        <taxon>Pseudomonadota</taxon>
        <taxon>Gammaproteobacteria</taxon>
        <taxon>Alteromonadales</taxon>
        <taxon>Idiomarinaceae</taxon>
        <taxon>Pseudidiomarina</taxon>
    </lineage>
</organism>
<dbReference type="Pfam" id="PF11319">
    <property type="entry name" value="VasI"/>
    <property type="match status" value="1"/>
</dbReference>
<comment type="caution">
    <text evidence="3">The sequence shown here is derived from an EMBL/GenBank/DDBJ whole genome shotgun (WGS) entry which is preliminary data.</text>
</comment>
<protein>
    <submittedName>
        <fullName evidence="3">Uncharacterized protein</fullName>
    </submittedName>
</protein>